<gene>
    <name evidence="2" type="ORF">L227DRAFT_548714</name>
</gene>
<feature type="transmembrane region" description="Helical" evidence="1">
    <location>
        <begin position="7"/>
        <end position="25"/>
    </location>
</feature>
<keyword evidence="2" id="KW-0808">Transferase</keyword>
<name>A0A5C2S6Z2_9APHY</name>
<keyword evidence="1" id="KW-0472">Membrane</keyword>
<sequence length="361" mass="41336">MIVRRRSLYAFAFGLSFFLIVGYTIRSSLRIRNFISYSTRPLWDKPLGPHDTLPHYYAEGIAFDAHLCALHHWNPRDENDLPEVWDAVLFSSELDLLEIRMHELAPVVSKFFIVEADRTFTGIPKNLTFAEHADRFAPFADKIVHSVFHARTLKPGESPFVNEGAQRGHMDALLRDHVDPAKAPPLVLFSDVDEIPYAHTMQLLRRCEAPNPIHLQMREYLYSFEWPAGEGSWRAQVHRLGSPKSGYGHGQVAELKLADSGWHCSFCFRHLHEFADKMIGYSHADRVTDPSLLKPERIQQTICEGKDIFGMLPEAYKWKDLLALMDKDANSTPSAVHVPKYLLENSDRFRFLLPGGCVREP</sequence>
<dbReference type="Proteomes" id="UP000313359">
    <property type="component" value="Unassembled WGS sequence"/>
</dbReference>
<keyword evidence="3" id="KW-1185">Reference proteome</keyword>
<dbReference type="InterPro" id="IPR006813">
    <property type="entry name" value="Glyco_trans_17"/>
</dbReference>
<dbReference type="GO" id="GO:0006044">
    <property type="term" value="P:N-acetylglucosamine metabolic process"/>
    <property type="evidence" value="ECO:0007669"/>
    <property type="project" value="TreeGrafter"/>
</dbReference>
<accession>A0A5C2S6Z2</accession>
<organism evidence="2 3">
    <name type="scientific">Lentinus tigrinus ALCF2SS1-6</name>
    <dbReference type="NCBI Taxonomy" id="1328759"/>
    <lineage>
        <taxon>Eukaryota</taxon>
        <taxon>Fungi</taxon>
        <taxon>Dikarya</taxon>
        <taxon>Basidiomycota</taxon>
        <taxon>Agaricomycotina</taxon>
        <taxon>Agaricomycetes</taxon>
        <taxon>Polyporales</taxon>
        <taxon>Polyporaceae</taxon>
        <taxon>Lentinus</taxon>
    </lineage>
</organism>
<evidence type="ECO:0000256" key="1">
    <source>
        <dbReference type="SAM" id="Phobius"/>
    </source>
</evidence>
<dbReference type="PANTHER" id="PTHR12224">
    <property type="entry name" value="BETA-1,4-MANNOSYL-GLYCOPROTEIN BETA-1,4-N-ACETYLGLUCOSAMINYL-TRANSFERASE"/>
    <property type="match status" value="1"/>
</dbReference>
<dbReference type="AlphaFoldDB" id="A0A5C2S6Z2"/>
<reference evidence="2" key="1">
    <citation type="journal article" date="2018" name="Genome Biol. Evol.">
        <title>Genomics and development of Lentinus tigrinus, a white-rot wood-decaying mushroom with dimorphic fruiting bodies.</title>
        <authorList>
            <person name="Wu B."/>
            <person name="Xu Z."/>
            <person name="Knudson A."/>
            <person name="Carlson A."/>
            <person name="Chen N."/>
            <person name="Kovaka S."/>
            <person name="LaButti K."/>
            <person name="Lipzen A."/>
            <person name="Pennachio C."/>
            <person name="Riley R."/>
            <person name="Schakwitz W."/>
            <person name="Umezawa K."/>
            <person name="Ohm R.A."/>
            <person name="Grigoriev I.V."/>
            <person name="Nagy L.G."/>
            <person name="Gibbons J."/>
            <person name="Hibbett D."/>
        </authorList>
    </citation>
    <scope>NUCLEOTIDE SEQUENCE [LARGE SCALE GENOMIC DNA]</scope>
    <source>
        <strain evidence="2">ALCF2SS1-6</strain>
    </source>
</reference>
<evidence type="ECO:0000313" key="2">
    <source>
        <dbReference type="EMBL" id="RPD59522.1"/>
    </source>
</evidence>
<dbReference type="OrthoDB" id="6474464at2759"/>
<dbReference type="STRING" id="1328759.A0A5C2S6Z2"/>
<dbReference type="GO" id="GO:0016020">
    <property type="term" value="C:membrane"/>
    <property type="evidence" value="ECO:0007669"/>
    <property type="project" value="InterPro"/>
</dbReference>
<keyword evidence="1" id="KW-1133">Transmembrane helix</keyword>
<keyword evidence="1" id="KW-0812">Transmembrane</keyword>
<evidence type="ECO:0000313" key="3">
    <source>
        <dbReference type="Proteomes" id="UP000313359"/>
    </source>
</evidence>
<dbReference type="EMBL" id="ML122269">
    <property type="protein sequence ID" value="RPD59522.1"/>
    <property type="molecule type" value="Genomic_DNA"/>
</dbReference>
<dbReference type="Pfam" id="PF04724">
    <property type="entry name" value="Glyco_transf_17"/>
    <property type="match status" value="1"/>
</dbReference>
<proteinExistence type="predicted"/>
<dbReference type="GO" id="GO:0003830">
    <property type="term" value="F:beta-1,4-mannosylglycoprotein 4-beta-N-acetylglucosaminyltransferase activity"/>
    <property type="evidence" value="ECO:0007669"/>
    <property type="project" value="InterPro"/>
</dbReference>
<dbReference type="PANTHER" id="PTHR12224:SF0">
    <property type="entry name" value="BETA-1,4-MANNOSYL-GLYCOPROTEIN 4-BETA-N-ACETYLGLUCOSAMINYLTRANSFERASE"/>
    <property type="match status" value="1"/>
</dbReference>
<protein>
    <submittedName>
        <fullName evidence="2">Glycosyltransferase family 17 protein</fullName>
    </submittedName>
</protein>